<evidence type="ECO:0000259" key="9">
    <source>
        <dbReference type="PROSITE" id="PS50929"/>
    </source>
</evidence>
<dbReference type="PROSITE" id="PS00211">
    <property type="entry name" value="ABC_TRANSPORTER_1"/>
    <property type="match status" value="1"/>
</dbReference>
<dbReference type="Pfam" id="PF00005">
    <property type="entry name" value="ABC_tran"/>
    <property type="match status" value="2"/>
</dbReference>
<comment type="caution">
    <text evidence="10">The sequence shown here is derived from an EMBL/GenBank/DDBJ whole genome shotgun (WGS) entry which is preliminary data.</text>
</comment>
<dbReference type="GO" id="GO:0005524">
    <property type="term" value="F:ATP binding"/>
    <property type="evidence" value="ECO:0007669"/>
    <property type="project" value="UniProtKB-KW"/>
</dbReference>
<dbReference type="AlphaFoldDB" id="S7T1M1"/>
<keyword evidence="2 7" id="KW-0812">Transmembrane</keyword>
<feature type="domain" description="ABC transmembrane type-1" evidence="9">
    <location>
        <begin position="31"/>
        <end position="313"/>
    </location>
</feature>
<dbReference type="PROSITE" id="PS50893">
    <property type="entry name" value="ABC_TRANSPORTER_2"/>
    <property type="match status" value="1"/>
</dbReference>
<evidence type="ECO:0000313" key="10">
    <source>
        <dbReference type="EMBL" id="EPR30972.1"/>
    </source>
</evidence>
<dbReference type="InterPro" id="IPR011527">
    <property type="entry name" value="ABC1_TM_dom"/>
</dbReference>
<dbReference type="InterPro" id="IPR039421">
    <property type="entry name" value="Type_1_exporter"/>
</dbReference>
<dbReference type="eggNOG" id="COG1132">
    <property type="taxonomic scope" value="Bacteria"/>
</dbReference>
<dbReference type="PANTHER" id="PTHR24221">
    <property type="entry name" value="ATP-BINDING CASSETTE SUB-FAMILY B"/>
    <property type="match status" value="1"/>
</dbReference>
<evidence type="ECO:0000313" key="11">
    <source>
        <dbReference type="Proteomes" id="UP000014975"/>
    </source>
</evidence>
<keyword evidence="4" id="KW-0067">ATP-binding</keyword>
<dbReference type="GO" id="GO:0005886">
    <property type="term" value="C:plasma membrane"/>
    <property type="evidence" value="ECO:0007669"/>
    <property type="project" value="UniProtKB-SubCell"/>
</dbReference>
<evidence type="ECO:0000256" key="3">
    <source>
        <dbReference type="ARBA" id="ARBA00022741"/>
    </source>
</evidence>
<keyword evidence="6 7" id="KW-0472">Membrane</keyword>
<feature type="transmembrane region" description="Helical" evidence="7">
    <location>
        <begin position="27"/>
        <end position="46"/>
    </location>
</feature>
<feature type="transmembrane region" description="Helical" evidence="7">
    <location>
        <begin position="260"/>
        <end position="278"/>
    </location>
</feature>
<dbReference type="CDD" id="cd07346">
    <property type="entry name" value="ABC_6TM_exporters"/>
    <property type="match status" value="1"/>
</dbReference>
<dbReference type="SUPFAM" id="SSF90123">
    <property type="entry name" value="ABC transporter transmembrane region"/>
    <property type="match status" value="1"/>
</dbReference>
<name>S7T1M1_9BACT</name>
<comment type="subcellular location">
    <subcellularLocation>
        <location evidence="1">Cell membrane</location>
        <topology evidence="1">Multi-pass membrane protein</topology>
    </subcellularLocation>
</comment>
<gene>
    <name evidence="10" type="ORF">dsat_1099</name>
</gene>
<evidence type="ECO:0000256" key="5">
    <source>
        <dbReference type="ARBA" id="ARBA00022989"/>
    </source>
</evidence>
<dbReference type="RefSeq" id="WP_020887796.1">
    <property type="nucleotide sequence ID" value="NZ_ATHI01000030.1"/>
</dbReference>
<keyword evidence="3" id="KW-0547">Nucleotide-binding</keyword>
<feature type="domain" description="ABC transporter" evidence="8">
    <location>
        <begin position="347"/>
        <end position="841"/>
    </location>
</feature>
<feature type="transmembrane region" description="Helical" evidence="7">
    <location>
        <begin position="67"/>
        <end position="88"/>
    </location>
</feature>
<dbReference type="OrthoDB" id="9760168at2"/>
<dbReference type="PATRIC" id="fig|1121439.3.peg.2473"/>
<dbReference type="InterPro" id="IPR027417">
    <property type="entry name" value="P-loop_NTPase"/>
</dbReference>
<dbReference type="GO" id="GO:0016887">
    <property type="term" value="F:ATP hydrolysis activity"/>
    <property type="evidence" value="ECO:0007669"/>
    <property type="project" value="InterPro"/>
</dbReference>
<dbReference type="InterPro" id="IPR036640">
    <property type="entry name" value="ABC1_TM_sf"/>
</dbReference>
<dbReference type="PROSITE" id="PS50929">
    <property type="entry name" value="ABC_TM1F"/>
    <property type="match status" value="1"/>
</dbReference>
<reference evidence="10 11" key="1">
    <citation type="journal article" date="2013" name="Genome Announc.">
        <title>Draft genome sequences for three mercury-methylating, sulfate-reducing bacteria.</title>
        <authorList>
            <person name="Brown S.D."/>
            <person name="Hurt R.A.Jr."/>
            <person name="Gilmour C.C."/>
            <person name="Elias D.A."/>
        </authorList>
    </citation>
    <scope>NUCLEOTIDE SEQUENCE [LARGE SCALE GENOMIC DNA]</scope>
    <source>
        <strain evidence="10 11">DSM 16529</strain>
    </source>
</reference>
<dbReference type="PANTHER" id="PTHR24221:SF654">
    <property type="entry name" value="ATP-BINDING CASSETTE SUB-FAMILY B MEMBER 6"/>
    <property type="match status" value="1"/>
</dbReference>
<evidence type="ECO:0000256" key="4">
    <source>
        <dbReference type="ARBA" id="ARBA00022840"/>
    </source>
</evidence>
<keyword evidence="5 7" id="KW-1133">Transmembrane helix</keyword>
<feature type="transmembrane region" description="Helical" evidence="7">
    <location>
        <begin position="159"/>
        <end position="185"/>
    </location>
</feature>
<evidence type="ECO:0000256" key="1">
    <source>
        <dbReference type="ARBA" id="ARBA00004651"/>
    </source>
</evidence>
<organism evidence="10 11">
    <name type="scientific">Alkalidesulfovibrio alkalitolerans DSM 16529</name>
    <dbReference type="NCBI Taxonomy" id="1121439"/>
    <lineage>
        <taxon>Bacteria</taxon>
        <taxon>Pseudomonadati</taxon>
        <taxon>Thermodesulfobacteriota</taxon>
        <taxon>Desulfovibrionia</taxon>
        <taxon>Desulfovibrionales</taxon>
        <taxon>Desulfovibrionaceae</taxon>
        <taxon>Alkalidesulfovibrio</taxon>
    </lineage>
</organism>
<evidence type="ECO:0000259" key="8">
    <source>
        <dbReference type="PROSITE" id="PS50893"/>
    </source>
</evidence>
<sequence>MGQAATDADQIPVTKRSLFSWVWESSLKLQILLLVVIVVTVFARVLPLEFQKKIINTAIGQRNLDLLLLYCGYYLAAVVTAGVLKYVINVIQTHLGQTTLATLRKKLYDHILKLPLSYFRKTQPGMVVSSLVTEIVPVGEFVGMALAVPLTNILTLLGFGIYLFYLNWQMALITMAIYPIVLLVIPRLQRKTNEVNKKRVDATREISSNIAESISGIHEIHGNGSYGIESRRFGAQCDTLERYRIVWTLYKTGVKAINNLLVNLAPFLLFLVGGYLIIQGRFDLGALVAFLSAQEKLFEPWKELMEFYQVYQDASVRYSRTMEYFDFPSEHVLVVAGRAPLQLEPRVEIENLSFEVEGGIRLLHDINLTVEPGEQLALVGFSGSGKSTLALCVGQLYKYTSGSLRLGGHEVSSLSKQDMTENLGFVSQSPFIFTGTIKDNLLYACEAALHGAPGVEGENLPSLDDQIAVLQQAGIFVDVLRFGLNAVLDETEDERLSERIIRMRESFRRDYGEALADMVEFFDEGRYLVHSSVAANLIFGGARDPDWAADKLAENHEFTAFLDATQTRGPLLALGAEIARTTVDILGNMPKDAVFFEQSPIPAEAIEDYKEIARRLERGRVADLPPEDRTRLLDLALAFVPGRHKMVAMPQVLERMLLEARAAFRENVEARHPGAFTFYRMDEYLGSQTILDNILFGKVRSQNPQAQERISQSIIQLLVEEDLLESVVAIGMRFQVGSKGDKLSGGQRQKLAIARCFLKQPRLMILDEATSALDNKSQARIQNILETRYRGRSTVIAVAHRLDIIINYDKVAVMKAGKIVECGSYPELMAKKGSLYELVHGKK</sequence>
<dbReference type="GO" id="GO:0034040">
    <property type="term" value="F:ATPase-coupled lipid transmembrane transporter activity"/>
    <property type="evidence" value="ECO:0007669"/>
    <property type="project" value="TreeGrafter"/>
</dbReference>
<dbReference type="InterPro" id="IPR003593">
    <property type="entry name" value="AAA+_ATPase"/>
</dbReference>
<dbReference type="SMART" id="SM00382">
    <property type="entry name" value="AAA"/>
    <property type="match status" value="1"/>
</dbReference>
<keyword evidence="11" id="KW-1185">Reference proteome</keyword>
<evidence type="ECO:0000256" key="6">
    <source>
        <dbReference type="ARBA" id="ARBA00023136"/>
    </source>
</evidence>
<dbReference type="Pfam" id="PF00664">
    <property type="entry name" value="ABC_membrane"/>
    <property type="match status" value="1"/>
</dbReference>
<dbReference type="Gene3D" id="1.20.1560.10">
    <property type="entry name" value="ABC transporter type 1, transmembrane domain"/>
    <property type="match status" value="1"/>
</dbReference>
<evidence type="ECO:0000256" key="2">
    <source>
        <dbReference type="ARBA" id="ARBA00022692"/>
    </source>
</evidence>
<accession>S7T1M1</accession>
<dbReference type="SUPFAM" id="SSF52540">
    <property type="entry name" value="P-loop containing nucleoside triphosphate hydrolases"/>
    <property type="match status" value="1"/>
</dbReference>
<evidence type="ECO:0000256" key="7">
    <source>
        <dbReference type="SAM" id="Phobius"/>
    </source>
</evidence>
<proteinExistence type="predicted"/>
<dbReference type="GO" id="GO:0140359">
    <property type="term" value="F:ABC-type transporter activity"/>
    <property type="evidence" value="ECO:0007669"/>
    <property type="project" value="InterPro"/>
</dbReference>
<dbReference type="STRING" id="1121439.dsat_1099"/>
<dbReference type="Proteomes" id="UP000014975">
    <property type="component" value="Unassembled WGS sequence"/>
</dbReference>
<dbReference type="InterPro" id="IPR003439">
    <property type="entry name" value="ABC_transporter-like_ATP-bd"/>
</dbReference>
<dbReference type="Gene3D" id="3.40.50.300">
    <property type="entry name" value="P-loop containing nucleotide triphosphate hydrolases"/>
    <property type="match status" value="2"/>
</dbReference>
<protein>
    <submittedName>
        <fullName evidence="10">ABC transporter transmembrane region</fullName>
    </submittedName>
</protein>
<dbReference type="EMBL" id="ATHI01000030">
    <property type="protein sequence ID" value="EPR30972.1"/>
    <property type="molecule type" value="Genomic_DNA"/>
</dbReference>
<dbReference type="InterPro" id="IPR017871">
    <property type="entry name" value="ABC_transporter-like_CS"/>
</dbReference>